<dbReference type="InterPro" id="IPR011701">
    <property type="entry name" value="MFS"/>
</dbReference>
<feature type="transmembrane region" description="Helical" evidence="5">
    <location>
        <begin position="268"/>
        <end position="292"/>
    </location>
</feature>
<evidence type="ECO:0000256" key="3">
    <source>
        <dbReference type="ARBA" id="ARBA00022989"/>
    </source>
</evidence>
<evidence type="ECO:0000259" key="6">
    <source>
        <dbReference type="PROSITE" id="PS50850"/>
    </source>
</evidence>
<dbReference type="Gene3D" id="1.20.1250.20">
    <property type="entry name" value="MFS general substrate transporter like domains"/>
    <property type="match status" value="1"/>
</dbReference>
<dbReference type="Pfam" id="PF07690">
    <property type="entry name" value="MFS_1"/>
    <property type="match status" value="1"/>
</dbReference>
<keyword evidence="3 5" id="KW-1133">Transmembrane helix</keyword>
<feature type="transmembrane region" description="Helical" evidence="5">
    <location>
        <begin position="304"/>
        <end position="324"/>
    </location>
</feature>
<accession>A0A6A6BL39</accession>
<dbReference type="GO" id="GO:0015174">
    <property type="term" value="F:basic amino acid transmembrane transporter activity"/>
    <property type="evidence" value="ECO:0007669"/>
    <property type="project" value="TreeGrafter"/>
</dbReference>
<dbReference type="Gene3D" id="1.20.1720.10">
    <property type="entry name" value="Multidrug resistance protein D"/>
    <property type="match status" value="1"/>
</dbReference>
<protein>
    <recommendedName>
        <fullName evidence="6">Major facilitator superfamily (MFS) profile domain-containing protein</fullName>
    </recommendedName>
</protein>
<dbReference type="SUPFAM" id="SSF103473">
    <property type="entry name" value="MFS general substrate transporter"/>
    <property type="match status" value="2"/>
</dbReference>
<dbReference type="InterPro" id="IPR005829">
    <property type="entry name" value="Sugar_transporter_CS"/>
</dbReference>
<feature type="transmembrane region" description="Helical" evidence="5">
    <location>
        <begin position="399"/>
        <end position="422"/>
    </location>
</feature>
<dbReference type="PROSITE" id="PS00216">
    <property type="entry name" value="SUGAR_TRANSPORT_1"/>
    <property type="match status" value="1"/>
</dbReference>
<dbReference type="GeneID" id="54294109"/>
<dbReference type="InterPro" id="IPR036259">
    <property type="entry name" value="MFS_trans_sf"/>
</dbReference>
<evidence type="ECO:0000313" key="7">
    <source>
        <dbReference type="EMBL" id="KAF2143974.1"/>
    </source>
</evidence>
<feature type="transmembrane region" description="Helical" evidence="5">
    <location>
        <begin position="93"/>
        <end position="111"/>
    </location>
</feature>
<dbReference type="RefSeq" id="XP_033399686.1">
    <property type="nucleotide sequence ID" value="XM_033536613.1"/>
</dbReference>
<feature type="transmembrane region" description="Helical" evidence="5">
    <location>
        <begin position="228"/>
        <end position="247"/>
    </location>
</feature>
<reference evidence="7" key="1">
    <citation type="journal article" date="2020" name="Stud. Mycol.">
        <title>101 Dothideomycetes genomes: a test case for predicting lifestyles and emergence of pathogens.</title>
        <authorList>
            <person name="Haridas S."/>
            <person name="Albert R."/>
            <person name="Binder M."/>
            <person name="Bloem J."/>
            <person name="Labutti K."/>
            <person name="Salamov A."/>
            <person name="Andreopoulos B."/>
            <person name="Baker S."/>
            <person name="Barry K."/>
            <person name="Bills G."/>
            <person name="Bluhm B."/>
            <person name="Cannon C."/>
            <person name="Castanera R."/>
            <person name="Culley D."/>
            <person name="Daum C."/>
            <person name="Ezra D."/>
            <person name="Gonzalez J."/>
            <person name="Henrissat B."/>
            <person name="Kuo A."/>
            <person name="Liang C."/>
            <person name="Lipzen A."/>
            <person name="Lutzoni F."/>
            <person name="Magnuson J."/>
            <person name="Mondo S."/>
            <person name="Nolan M."/>
            <person name="Ohm R."/>
            <person name="Pangilinan J."/>
            <person name="Park H.-J."/>
            <person name="Ramirez L."/>
            <person name="Alfaro M."/>
            <person name="Sun H."/>
            <person name="Tritt A."/>
            <person name="Yoshinaga Y."/>
            <person name="Zwiers L.-H."/>
            <person name="Turgeon B."/>
            <person name="Goodwin S."/>
            <person name="Spatafora J."/>
            <person name="Crous P."/>
            <person name="Grigoriev I."/>
        </authorList>
    </citation>
    <scope>NUCLEOTIDE SEQUENCE</scope>
    <source>
        <strain evidence="7">CBS 121167</strain>
    </source>
</reference>
<organism evidence="7 8">
    <name type="scientific">Aplosporella prunicola CBS 121167</name>
    <dbReference type="NCBI Taxonomy" id="1176127"/>
    <lineage>
        <taxon>Eukaryota</taxon>
        <taxon>Fungi</taxon>
        <taxon>Dikarya</taxon>
        <taxon>Ascomycota</taxon>
        <taxon>Pezizomycotina</taxon>
        <taxon>Dothideomycetes</taxon>
        <taxon>Dothideomycetes incertae sedis</taxon>
        <taxon>Botryosphaeriales</taxon>
        <taxon>Aplosporellaceae</taxon>
        <taxon>Aplosporella</taxon>
    </lineage>
</organism>
<keyword evidence="4 5" id="KW-0472">Membrane</keyword>
<dbReference type="GO" id="GO:0000329">
    <property type="term" value="C:fungal-type vacuole membrane"/>
    <property type="evidence" value="ECO:0007669"/>
    <property type="project" value="TreeGrafter"/>
</dbReference>
<feature type="transmembrane region" description="Helical" evidence="5">
    <location>
        <begin position="363"/>
        <end position="387"/>
    </location>
</feature>
<evidence type="ECO:0000256" key="4">
    <source>
        <dbReference type="ARBA" id="ARBA00023136"/>
    </source>
</evidence>
<gene>
    <name evidence="7" type="ORF">K452DRAFT_223371</name>
</gene>
<proteinExistence type="predicted"/>
<dbReference type="PANTHER" id="PTHR23501">
    <property type="entry name" value="MAJOR FACILITATOR SUPERFAMILY"/>
    <property type="match status" value="1"/>
</dbReference>
<dbReference type="Proteomes" id="UP000799438">
    <property type="component" value="Unassembled WGS sequence"/>
</dbReference>
<name>A0A6A6BL39_9PEZI</name>
<feature type="transmembrane region" description="Helical" evidence="5">
    <location>
        <begin position="197"/>
        <end position="216"/>
    </location>
</feature>
<keyword evidence="2 5" id="KW-0812">Transmembrane</keyword>
<evidence type="ECO:0000313" key="8">
    <source>
        <dbReference type="Proteomes" id="UP000799438"/>
    </source>
</evidence>
<sequence length="495" mass="52756">SWLLSGVFISSADSSIALATHGTIASEFKDLAYSSWIYTSFGLAAAASQPLLAKLSDIYGRKTVLQVSNALFALGCGIGSTFLQVIIGRIVSGIGGAAMTNLVFISIADFVPVREAAAWRGYVNVVSTAGRSLGGPLGGYLADVVGWRWQVFSSLSPTIVIAMILIWGIHPSDHTAADAAATEVTNDREKQSKLSRVDFLGSALLAITILAFMLPLEIGGQSVPWNHPFIWALLGVFVLCAVLLVLVEEYWAKEPVFPIGLMRNGDVVACYLVTMLQLAGQMGFMFSVPLYFQITARASAKVAGAHLFPAVAGNAVGGLMTGYLVKRSGRYKFLITLATVVAAISYLLVLLRWRGHTNLLESLYIIPGGFGTAIAQSAVFVAVSAAIDPAHMAVVTSGLYLFGSIGVVVGMTGASAVLQSVLRRALEDKFASLPDGKKFIERVLSDLAFVDGLVGWEREAVVGAYLRGLDWVYGLSLLFALISMVASLFIKERKL</sequence>
<dbReference type="InterPro" id="IPR020846">
    <property type="entry name" value="MFS_dom"/>
</dbReference>
<evidence type="ECO:0000256" key="2">
    <source>
        <dbReference type="ARBA" id="ARBA00022692"/>
    </source>
</evidence>
<dbReference type="AlphaFoldDB" id="A0A6A6BL39"/>
<dbReference type="PANTHER" id="PTHR23501:SF33">
    <property type="entry name" value="MAJOR FACILITATOR SUPERFAMILY (MFS) PROFILE DOMAIN-CONTAINING PROTEIN"/>
    <property type="match status" value="1"/>
</dbReference>
<feature type="transmembrane region" description="Helical" evidence="5">
    <location>
        <begin position="471"/>
        <end position="490"/>
    </location>
</feature>
<evidence type="ECO:0000256" key="1">
    <source>
        <dbReference type="ARBA" id="ARBA00004141"/>
    </source>
</evidence>
<feature type="non-terminal residue" evidence="7">
    <location>
        <position position="1"/>
    </location>
</feature>
<dbReference type="PROSITE" id="PS50850">
    <property type="entry name" value="MFS"/>
    <property type="match status" value="1"/>
</dbReference>
<keyword evidence="8" id="KW-1185">Reference proteome</keyword>
<dbReference type="EMBL" id="ML995480">
    <property type="protein sequence ID" value="KAF2143974.1"/>
    <property type="molecule type" value="Genomic_DNA"/>
</dbReference>
<feature type="domain" description="Major facilitator superfamily (MFS) profile" evidence="6">
    <location>
        <begin position="1"/>
        <end position="495"/>
    </location>
</feature>
<dbReference type="OrthoDB" id="6770063at2759"/>
<feature type="transmembrane region" description="Helical" evidence="5">
    <location>
        <begin position="64"/>
        <end position="87"/>
    </location>
</feature>
<evidence type="ECO:0000256" key="5">
    <source>
        <dbReference type="SAM" id="Phobius"/>
    </source>
</evidence>
<feature type="transmembrane region" description="Helical" evidence="5">
    <location>
        <begin position="331"/>
        <end position="351"/>
    </location>
</feature>
<comment type="subcellular location">
    <subcellularLocation>
        <location evidence="1">Membrane</location>
        <topology evidence="1">Multi-pass membrane protein</topology>
    </subcellularLocation>
</comment>